<sequence>MAVKRKQQGRHEKNSRSLEPAAAEGRSTKPGEWKSGSHSTPKSFCLLSFTELLVEVLATHLAACKDFQQVTGNKEPQNSCEAQQVSQAEVLPVEQVVKMVEEKRTPCEEVEHLNKELQVCLQPWMGKESLGESGMFLLAVTLQKMHANGFGEKWK</sequence>
<comment type="caution">
    <text evidence="2">The sequence shown here is derived from an EMBL/GenBank/DDBJ whole genome shotgun (WGS) entry which is preliminary data.</text>
</comment>
<dbReference type="Proteomes" id="UP000269221">
    <property type="component" value="Unassembled WGS sequence"/>
</dbReference>
<dbReference type="EMBL" id="QRBI01000100">
    <property type="protein sequence ID" value="RMC16970.1"/>
    <property type="molecule type" value="Genomic_DNA"/>
</dbReference>
<dbReference type="AlphaFoldDB" id="A0A3M0L1S3"/>
<protein>
    <submittedName>
        <fullName evidence="2">Uncharacterized protein</fullName>
    </submittedName>
</protein>
<reference evidence="2 3" key="1">
    <citation type="submission" date="2018-07" db="EMBL/GenBank/DDBJ databases">
        <title>A high quality draft genome assembly of the barn swallow (H. rustica rustica).</title>
        <authorList>
            <person name="Formenti G."/>
            <person name="Chiara M."/>
            <person name="Poveda L."/>
            <person name="Francoijs K.-J."/>
            <person name="Bonisoli-Alquati A."/>
            <person name="Canova L."/>
            <person name="Gianfranceschi L."/>
            <person name="Horner D.S."/>
            <person name="Saino N."/>
        </authorList>
    </citation>
    <scope>NUCLEOTIDE SEQUENCE [LARGE SCALE GENOMIC DNA]</scope>
    <source>
        <strain evidence="2">Chelidonia</strain>
        <tissue evidence="2">Blood</tissue>
    </source>
</reference>
<accession>A0A3M0L1S3</accession>
<name>A0A3M0L1S3_HIRRU</name>
<organism evidence="2 3">
    <name type="scientific">Hirundo rustica rustica</name>
    <dbReference type="NCBI Taxonomy" id="333673"/>
    <lineage>
        <taxon>Eukaryota</taxon>
        <taxon>Metazoa</taxon>
        <taxon>Chordata</taxon>
        <taxon>Craniata</taxon>
        <taxon>Vertebrata</taxon>
        <taxon>Euteleostomi</taxon>
        <taxon>Archelosauria</taxon>
        <taxon>Archosauria</taxon>
        <taxon>Dinosauria</taxon>
        <taxon>Saurischia</taxon>
        <taxon>Theropoda</taxon>
        <taxon>Coelurosauria</taxon>
        <taxon>Aves</taxon>
        <taxon>Neognathae</taxon>
        <taxon>Neoaves</taxon>
        <taxon>Telluraves</taxon>
        <taxon>Australaves</taxon>
        <taxon>Passeriformes</taxon>
        <taxon>Sylvioidea</taxon>
        <taxon>Hirundinidae</taxon>
        <taxon>Hirundo</taxon>
    </lineage>
</organism>
<evidence type="ECO:0000313" key="2">
    <source>
        <dbReference type="EMBL" id="RMC16970.1"/>
    </source>
</evidence>
<evidence type="ECO:0000313" key="3">
    <source>
        <dbReference type="Proteomes" id="UP000269221"/>
    </source>
</evidence>
<proteinExistence type="predicted"/>
<gene>
    <name evidence="2" type="ORF">DUI87_06226</name>
</gene>
<feature type="region of interest" description="Disordered" evidence="1">
    <location>
        <begin position="1"/>
        <end position="40"/>
    </location>
</feature>
<evidence type="ECO:0000256" key="1">
    <source>
        <dbReference type="SAM" id="MobiDB-lite"/>
    </source>
</evidence>
<keyword evidence="3" id="KW-1185">Reference proteome</keyword>